<sequence length="483" mass="54849">METREEKLASWASPSVTSSHGLKVLKGSFSLNSNESRDCMRISQENIQFHQIESSLLNTPGDNMGKDIDPPYLWHFEAISFPRIRPGRLVLSVPKEIFQKIQESWNLHPRTIEVFLSNNGVLTTFKSFERVCFIIKVANSRTTGFDCVSVTHDLSRRTTYVLYHHLFNEDAVLNTLLSMPDRCVDPYFFIFAVYRSHHQHIEVYRNTIDDAIQGIERQTGFGNPGRLVQGYRPSMDEYPTLHDPKKITQQLGYCQTDLAIIGHVGRCCLDCGEWLVQAIDTGLVDEEDLPRRGTQSSSPGGQKLAQQFSDRLKTIRLMVRQDVEYTRRRAVMLLSQVQQMRDRTQSQTTYMLSVITQSDAEYTAAIAVDGKRDSIAMRTISILGIVYLPATFVATFFSIDMFNWGGTSGDEATSLSASPSIWIYWAVAVPLTVITILIWIFWSKRENQKSNKRIMIARVKAPKPDSTLTITKVEPAAPSEKMV</sequence>
<accession>A0A1V6SPN1</accession>
<dbReference type="EMBL" id="MLKD01000026">
    <property type="protein sequence ID" value="OQE15946.1"/>
    <property type="molecule type" value="Genomic_DNA"/>
</dbReference>
<dbReference type="STRING" id="303698.A0A1V6SPN1"/>
<dbReference type="AlphaFoldDB" id="A0A1V6SPN1"/>
<proteinExistence type="predicted"/>
<gene>
    <name evidence="2" type="ORF">PENSTE_c026G07515</name>
</gene>
<evidence type="ECO:0000313" key="2">
    <source>
        <dbReference type="EMBL" id="OQE15946.1"/>
    </source>
</evidence>
<name>A0A1V6SPN1_9EURO</name>
<keyword evidence="3" id="KW-1185">Reference proteome</keyword>
<evidence type="ECO:0000313" key="3">
    <source>
        <dbReference type="Proteomes" id="UP000191285"/>
    </source>
</evidence>
<dbReference type="OrthoDB" id="1046782at2759"/>
<organism evidence="2 3">
    <name type="scientific">Penicillium steckii</name>
    <dbReference type="NCBI Taxonomy" id="303698"/>
    <lineage>
        <taxon>Eukaryota</taxon>
        <taxon>Fungi</taxon>
        <taxon>Dikarya</taxon>
        <taxon>Ascomycota</taxon>
        <taxon>Pezizomycotina</taxon>
        <taxon>Eurotiomycetes</taxon>
        <taxon>Eurotiomycetidae</taxon>
        <taxon>Eurotiales</taxon>
        <taxon>Aspergillaceae</taxon>
        <taxon>Penicillium</taxon>
    </lineage>
</organism>
<dbReference type="Gene3D" id="1.20.58.340">
    <property type="entry name" value="Magnesium transport protein CorA, transmembrane region"/>
    <property type="match status" value="1"/>
</dbReference>
<keyword evidence="1" id="KW-0472">Membrane</keyword>
<comment type="caution">
    <text evidence="2">The sequence shown here is derived from an EMBL/GenBank/DDBJ whole genome shotgun (WGS) entry which is preliminary data.</text>
</comment>
<evidence type="ECO:0000256" key="1">
    <source>
        <dbReference type="SAM" id="Phobius"/>
    </source>
</evidence>
<feature type="transmembrane region" description="Helical" evidence="1">
    <location>
        <begin position="380"/>
        <end position="402"/>
    </location>
</feature>
<feature type="transmembrane region" description="Helical" evidence="1">
    <location>
        <begin position="422"/>
        <end position="442"/>
    </location>
</feature>
<dbReference type="Proteomes" id="UP000191285">
    <property type="component" value="Unassembled WGS sequence"/>
</dbReference>
<keyword evidence="1" id="KW-0812">Transmembrane</keyword>
<keyword evidence="1" id="KW-1133">Transmembrane helix</keyword>
<reference evidence="3" key="1">
    <citation type="journal article" date="2017" name="Nat. Microbiol.">
        <title>Global analysis of biosynthetic gene clusters reveals vast potential of secondary metabolite production in Penicillium species.</title>
        <authorList>
            <person name="Nielsen J.C."/>
            <person name="Grijseels S."/>
            <person name="Prigent S."/>
            <person name="Ji B."/>
            <person name="Dainat J."/>
            <person name="Nielsen K.F."/>
            <person name="Frisvad J.C."/>
            <person name="Workman M."/>
            <person name="Nielsen J."/>
        </authorList>
    </citation>
    <scope>NUCLEOTIDE SEQUENCE [LARGE SCALE GENOMIC DNA]</scope>
    <source>
        <strain evidence="3">IBT 24891</strain>
    </source>
</reference>
<protein>
    <submittedName>
        <fullName evidence="2">Uncharacterized protein</fullName>
    </submittedName>
</protein>